<keyword evidence="4" id="KW-0249">Electron transport</keyword>
<evidence type="ECO:0000256" key="4">
    <source>
        <dbReference type="ARBA" id="ARBA00022982"/>
    </source>
</evidence>
<dbReference type="Proteomes" id="UP000256520">
    <property type="component" value="Unassembled WGS sequence"/>
</dbReference>
<evidence type="ECO:0000259" key="10">
    <source>
        <dbReference type="PROSITE" id="PS51007"/>
    </source>
</evidence>
<feature type="transmembrane region" description="Helical" evidence="9">
    <location>
        <begin position="6"/>
        <end position="28"/>
    </location>
</feature>
<proteinExistence type="predicted"/>
<feature type="region of interest" description="Disordered" evidence="8">
    <location>
        <begin position="33"/>
        <end position="56"/>
    </location>
</feature>
<dbReference type="InterPro" id="IPR051811">
    <property type="entry name" value="Cytochrome_c550/c551-like"/>
</dbReference>
<keyword evidence="9" id="KW-0812">Transmembrane</keyword>
<feature type="binding site" description="covalent" evidence="6">
    <location>
        <position position="67"/>
    </location>
    <ligand>
        <name>heme c</name>
        <dbReference type="ChEBI" id="CHEBI:61717"/>
    </ligand>
</feature>
<dbReference type="GO" id="GO:0016020">
    <property type="term" value="C:membrane"/>
    <property type="evidence" value="ECO:0007669"/>
    <property type="project" value="InterPro"/>
</dbReference>
<evidence type="ECO:0000256" key="6">
    <source>
        <dbReference type="PIRSR" id="PIRSR000025-1"/>
    </source>
</evidence>
<keyword evidence="9" id="KW-0472">Membrane</keyword>
<dbReference type="GO" id="GO:0005506">
    <property type="term" value="F:iron ion binding"/>
    <property type="evidence" value="ECO:0007669"/>
    <property type="project" value="InterPro"/>
</dbReference>
<dbReference type="OrthoDB" id="7933886at2"/>
<dbReference type="Gene3D" id="1.10.760.10">
    <property type="entry name" value="Cytochrome c-like domain"/>
    <property type="match status" value="1"/>
</dbReference>
<dbReference type="GO" id="GO:0020037">
    <property type="term" value="F:heme binding"/>
    <property type="evidence" value="ECO:0007669"/>
    <property type="project" value="InterPro"/>
</dbReference>
<evidence type="ECO:0000256" key="9">
    <source>
        <dbReference type="SAM" id="Phobius"/>
    </source>
</evidence>
<dbReference type="PROSITE" id="PS51007">
    <property type="entry name" value="CYTC"/>
    <property type="match status" value="1"/>
</dbReference>
<evidence type="ECO:0000256" key="2">
    <source>
        <dbReference type="ARBA" id="ARBA00022617"/>
    </source>
</evidence>
<dbReference type="GO" id="GO:0009055">
    <property type="term" value="F:electron transfer activity"/>
    <property type="evidence" value="ECO:0007669"/>
    <property type="project" value="InterPro"/>
</dbReference>
<feature type="binding site" description="axial binding residue" evidence="7">
    <location>
        <position position="103"/>
    </location>
    <ligand>
        <name>heme c</name>
        <dbReference type="ChEBI" id="CHEBI:61717"/>
    </ligand>
    <ligandPart>
        <name>Fe</name>
        <dbReference type="ChEBI" id="CHEBI:18248"/>
    </ligandPart>
</feature>
<dbReference type="PANTHER" id="PTHR37823:SF4">
    <property type="entry name" value="MENAQUINOL-CYTOCHROME C REDUCTASE CYTOCHROME B_C SUBUNIT"/>
    <property type="match status" value="1"/>
</dbReference>
<evidence type="ECO:0000256" key="7">
    <source>
        <dbReference type="PIRSR" id="PIRSR000025-2"/>
    </source>
</evidence>
<dbReference type="SUPFAM" id="SSF46626">
    <property type="entry name" value="Cytochrome c"/>
    <property type="match status" value="1"/>
</dbReference>
<organism evidence="11 12">
    <name type="scientific">Oceanobacillus chungangensis</name>
    <dbReference type="NCBI Taxonomy" id="1229152"/>
    <lineage>
        <taxon>Bacteria</taxon>
        <taxon>Bacillati</taxon>
        <taxon>Bacillota</taxon>
        <taxon>Bacilli</taxon>
        <taxon>Bacillales</taxon>
        <taxon>Bacillaceae</taxon>
        <taxon>Oceanobacillus</taxon>
    </lineage>
</organism>
<accession>A0A3D8Q2D9</accession>
<dbReference type="InterPro" id="IPR036909">
    <property type="entry name" value="Cyt_c-like_dom_sf"/>
</dbReference>
<dbReference type="AlphaFoldDB" id="A0A3D8Q2D9"/>
<comment type="PTM">
    <text evidence="6">Binds 1 heme c group covalently per subunit.</text>
</comment>
<dbReference type="EMBL" id="PIOD01000002">
    <property type="protein sequence ID" value="RDW21781.1"/>
    <property type="molecule type" value="Genomic_DNA"/>
</dbReference>
<protein>
    <submittedName>
        <fullName evidence="11">Cytochrome C</fullName>
    </submittedName>
</protein>
<keyword evidence="2 6" id="KW-0349">Heme</keyword>
<evidence type="ECO:0000313" key="12">
    <source>
        <dbReference type="Proteomes" id="UP000256520"/>
    </source>
</evidence>
<evidence type="ECO:0000256" key="3">
    <source>
        <dbReference type="ARBA" id="ARBA00022723"/>
    </source>
</evidence>
<evidence type="ECO:0000256" key="8">
    <source>
        <dbReference type="SAM" id="MobiDB-lite"/>
    </source>
</evidence>
<keyword evidence="3 7" id="KW-0479">Metal-binding</keyword>
<dbReference type="RefSeq" id="WP_115748236.1">
    <property type="nucleotide sequence ID" value="NZ_PIOD01000002.1"/>
</dbReference>
<dbReference type="NCBIfam" id="NF045773">
    <property type="entry name" value="cytochro_C550"/>
    <property type="match status" value="1"/>
</dbReference>
<reference evidence="12" key="1">
    <citation type="submission" date="2017-11" db="EMBL/GenBank/DDBJ databases">
        <authorList>
            <person name="Zhu W."/>
        </authorList>
    </citation>
    <scope>NUCLEOTIDE SEQUENCE [LARGE SCALE GENOMIC DNA]</scope>
    <source>
        <strain evidence="12">CAU 1051</strain>
    </source>
</reference>
<feature type="compositionally biased region" description="Acidic residues" evidence="8">
    <location>
        <begin position="40"/>
        <end position="56"/>
    </location>
</feature>
<sequence>MKRNSVIPFAIIAIIGVLAVIIISFVGLDQRADRQAADEGGNEQAEDSGGEVSTDPEEIFQANCAACHGADLSGGMGPDLTAIGSSLTAEDIVTIIQQGTGQMPAQTQVVEEEATLLADWLSEKQ</sequence>
<dbReference type="InterPro" id="IPR054780">
    <property type="entry name" value="Cytochro_C550_firm"/>
</dbReference>
<dbReference type="InterPro" id="IPR009056">
    <property type="entry name" value="Cyt_c-like_dom"/>
</dbReference>
<dbReference type="InterPro" id="IPR012218">
    <property type="entry name" value="Cyt_c_BACSU-c550-type"/>
</dbReference>
<dbReference type="Pfam" id="PF13442">
    <property type="entry name" value="Cytochrome_CBB3"/>
    <property type="match status" value="1"/>
</dbReference>
<dbReference type="PIRSF" id="PIRSF000025">
    <property type="entry name" value="Cytc_Bsub_c550"/>
    <property type="match status" value="1"/>
</dbReference>
<name>A0A3D8Q2D9_9BACI</name>
<evidence type="ECO:0000256" key="5">
    <source>
        <dbReference type="ARBA" id="ARBA00023004"/>
    </source>
</evidence>
<keyword evidence="1" id="KW-0813">Transport</keyword>
<dbReference type="PANTHER" id="PTHR37823">
    <property type="entry name" value="CYTOCHROME C-553-LIKE"/>
    <property type="match status" value="1"/>
</dbReference>
<evidence type="ECO:0000313" key="11">
    <source>
        <dbReference type="EMBL" id="RDW21781.1"/>
    </source>
</evidence>
<keyword evidence="5 7" id="KW-0408">Iron</keyword>
<feature type="binding site" description="covalent" evidence="6">
    <location>
        <position position="64"/>
    </location>
    <ligand>
        <name>heme c</name>
        <dbReference type="ChEBI" id="CHEBI:61717"/>
    </ligand>
</feature>
<keyword evidence="12" id="KW-1185">Reference proteome</keyword>
<feature type="domain" description="Cytochrome c" evidence="10">
    <location>
        <begin position="51"/>
        <end position="125"/>
    </location>
</feature>
<gene>
    <name evidence="11" type="ORF">CWR45_02585</name>
</gene>
<feature type="binding site" description="axial binding residue" evidence="7">
    <location>
        <position position="68"/>
    </location>
    <ligand>
        <name>heme c</name>
        <dbReference type="ChEBI" id="CHEBI:61717"/>
    </ligand>
    <ligandPart>
        <name>Fe</name>
        <dbReference type="ChEBI" id="CHEBI:18248"/>
    </ligandPart>
</feature>
<comment type="caution">
    <text evidence="11">The sequence shown here is derived from an EMBL/GenBank/DDBJ whole genome shotgun (WGS) entry which is preliminary data.</text>
</comment>
<evidence type="ECO:0000256" key="1">
    <source>
        <dbReference type="ARBA" id="ARBA00022448"/>
    </source>
</evidence>
<keyword evidence="9" id="KW-1133">Transmembrane helix</keyword>